<name>A0ABX6FRJ8_9BURK</name>
<dbReference type="InterPro" id="IPR037923">
    <property type="entry name" value="HTH-like"/>
</dbReference>
<evidence type="ECO:0000313" key="6">
    <source>
        <dbReference type="EMBL" id="QGZ40121.1"/>
    </source>
</evidence>
<dbReference type="EMBL" id="CP046904">
    <property type="protein sequence ID" value="QGZ40121.1"/>
    <property type="molecule type" value="Genomic_DNA"/>
</dbReference>
<organism evidence="6 7">
    <name type="scientific">Pseudoduganella flava</name>
    <dbReference type="NCBI Taxonomy" id="871742"/>
    <lineage>
        <taxon>Bacteria</taxon>
        <taxon>Pseudomonadati</taxon>
        <taxon>Pseudomonadota</taxon>
        <taxon>Betaproteobacteria</taxon>
        <taxon>Burkholderiales</taxon>
        <taxon>Oxalobacteraceae</taxon>
        <taxon>Telluria group</taxon>
        <taxon>Pseudoduganella</taxon>
    </lineage>
</organism>
<keyword evidence="2" id="KW-0238">DNA-binding</keyword>
<dbReference type="InterPro" id="IPR020449">
    <property type="entry name" value="Tscrpt_reg_AraC-type_HTH"/>
</dbReference>
<dbReference type="InterPro" id="IPR018060">
    <property type="entry name" value="HTH_AraC"/>
</dbReference>
<dbReference type="Gene3D" id="1.10.10.60">
    <property type="entry name" value="Homeodomain-like"/>
    <property type="match status" value="1"/>
</dbReference>
<keyword evidence="1" id="KW-0805">Transcription regulation</keyword>
<dbReference type="Pfam" id="PF12833">
    <property type="entry name" value="HTH_18"/>
    <property type="match status" value="1"/>
</dbReference>
<dbReference type="InterPro" id="IPR003313">
    <property type="entry name" value="AraC-bd"/>
</dbReference>
<dbReference type="InterPro" id="IPR018062">
    <property type="entry name" value="HTH_AraC-typ_CS"/>
</dbReference>
<keyword evidence="7" id="KW-1185">Reference proteome</keyword>
<dbReference type="PROSITE" id="PS00041">
    <property type="entry name" value="HTH_ARAC_FAMILY_1"/>
    <property type="match status" value="1"/>
</dbReference>
<dbReference type="Pfam" id="PF02311">
    <property type="entry name" value="AraC_binding"/>
    <property type="match status" value="1"/>
</dbReference>
<keyword evidence="3" id="KW-0010">Activator</keyword>
<proteinExistence type="predicted"/>
<dbReference type="PANTHER" id="PTHR47894">
    <property type="entry name" value="HTH-TYPE TRANSCRIPTIONAL REGULATOR GADX"/>
    <property type="match status" value="1"/>
</dbReference>
<dbReference type="SUPFAM" id="SSF51215">
    <property type="entry name" value="Regulatory protein AraC"/>
    <property type="match status" value="1"/>
</dbReference>
<evidence type="ECO:0000256" key="1">
    <source>
        <dbReference type="ARBA" id="ARBA00023015"/>
    </source>
</evidence>
<evidence type="ECO:0000256" key="4">
    <source>
        <dbReference type="ARBA" id="ARBA00023163"/>
    </source>
</evidence>
<keyword evidence="4" id="KW-0804">Transcription</keyword>
<dbReference type="PRINTS" id="PR00032">
    <property type="entry name" value="HTHARAC"/>
</dbReference>
<evidence type="ECO:0000256" key="2">
    <source>
        <dbReference type="ARBA" id="ARBA00023125"/>
    </source>
</evidence>
<evidence type="ECO:0000313" key="7">
    <source>
        <dbReference type="Proteomes" id="UP000437862"/>
    </source>
</evidence>
<reference evidence="6 7" key="1">
    <citation type="submission" date="2019-12" db="EMBL/GenBank/DDBJ databases">
        <title>Draft Genome Sequences of Six Type Strains of the Genus Massilia.</title>
        <authorList>
            <person name="Miess H."/>
            <person name="Frediansyah A."/>
            <person name="Goeker M."/>
            <person name="Gross H."/>
        </authorList>
    </citation>
    <scope>NUCLEOTIDE SEQUENCE [LARGE SCALE GENOMIC DNA]</scope>
    <source>
        <strain evidence="6 7">DSM 26639</strain>
    </source>
</reference>
<gene>
    <name evidence="6" type="ORF">GO485_14360</name>
</gene>
<accession>A0ABX6FRJ8</accession>
<protein>
    <submittedName>
        <fullName evidence="6">Helix-turn-helix domain-containing protein</fullName>
    </submittedName>
</protein>
<feature type="domain" description="HTH araC/xylS-type" evidence="5">
    <location>
        <begin position="271"/>
        <end position="368"/>
    </location>
</feature>
<dbReference type="Proteomes" id="UP000437862">
    <property type="component" value="Chromosome"/>
</dbReference>
<evidence type="ECO:0000259" key="5">
    <source>
        <dbReference type="PROSITE" id="PS01124"/>
    </source>
</evidence>
<evidence type="ECO:0000256" key="3">
    <source>
        <dbReference type="ARBA" id="ARBA00023159"/>
    </source>
</evidence>
<dbReference type="PROSITE" id="PS01124">
    <property type="entry name" value="HTH_ARAC_FAMILY_2"/>
    <property type="match status" value="1"/>
</dbReference>
<dbReference type="PANTHER" id="PTHR47894:SF4">
    <property type="entry name" value="HTH-TYPE TRANSCRIPTIONAL REGULATOR GADX"/>
    <property type="match status" value="1"/>
</dbReference>
<dbReference type="SUPFAM" id="SSF46689">
    <property type="entry name" value="Homeodomain-like"/>
    <property type="match status" value="1"/>
</dbReference>
<dbReference type="SMART" id="SM00342">
    <property type="entry name" value="HTH_ARAC"/>
    <property type="match status" value="1"/>
</dbReference>
<sequence>MMRDEVQAACHATHKKAARLCTGHAATECNSCHVFLWPMVQVQPVIGSAPKTIGAAQEQGDGGATLIGYPQGVLNERQCRHSPFRQTRRARRTVNRAGLQPRAIHARAGIGTAAHVLQGRELEVLRVHVGQAALILVDRGIKTVRTERGGSVRATPGQALVLAADQTVDFTNTVPHGSDYEARWLLFDGALLGDAYYLERASQVERDVPAHLLPHVSDNLAAAFERSCQALHAGTATPGPIARQRLLEVLHWLLEDGIALRTPSAGSRVADRVRALITPQLDADWTSKRVAVELALSEATLRRRLAAEGTTLTELLTDARMSTALTMLQATTYPVTDIALSVGYESASRFAVRFRQRFGFAPTALRGHERAA</sequence>
<dbReference type="InterPro" id="IPR009057">
    <property type="entry name" value="Homeodomain-like_sf"/>
</dbReference>